<dbReference type="PANTHER" id="PTHR33240">
    <property type="entry name" value="OS08G0508500 PROTEIN"/>
    <property type="match status" value="1"/>
</dbReference>
<accession>A0AAW2QFZ1</accession>
<dbReference type="PANTHER" id="PTHR33240:SF8">
    <property type="entry name" value="OS03G0439900 PROTEIN"/>
    <property type="match status" value="1"/>
</dbReference>
<comment type="caution">
    <text evidence="1">The sequence shown here is derived from an EMBL/GenBank/DDBJ whole genome shotgun (WGS) entry which is preliminary data.</text>
</comment>
<reference evidence="1" key="2">
    <citation type="journal article" date="2024" name="Plant">
        <title>Genomic evolution and insights into agronomic trait innovations of Sesamum species.</title>
        <authorList>
            <person name="Miao H."/>
            <person name="Wang L."/>
            <person name="Qu L."/>
            <person name="Liu H."/>
            <person name="Sun Y."/>
            <person name="Le M."/>
            <person name="Wang Q."/>
            <person name="Wei S."/>
            <person name="Zheng Y."/>
            <person name="Lin W."/>
            <person name="Duan Y."/>
            <person name="Cao H."/>
            <person name="Xiong S."/>
            <person name="Wang X."/>
            <person name="Wei L."/>
            <person name="Li C."/>
            <person name="Ma Q."/>
            <person name="Ju M."/>
            <person name="Zhao R."/>
            <person name="Li G."/>
            <person name="Mu C."/>
            <person name="Tian Q."/>
            <person name="Mei H."/>
            <person name="Zhang T."/>
            <person name="Gao T."/>
            <person name="Zhang H."/>
        </authorList>
    </citation>
    <scope>NUCLEOTIDE SEQUENCE</scope>
    <source>
        <strain evidence="1">G02</strain>
    </source>
</reference>
<proteinExistence type="predicted"/>
<organism evidence="1">
    <name type="scientific">Sesamum radiatum</name>
    <name type="common">Black benniseed</name>
    <dbReference type="NCBI Taxonomy" id="300843"/>
    <lineage>
        <taxon>Eukaryota</taxon>
        <taxon>Viridiplantae</taxon>
        <taxon>Streptophyta</taxon>
        <taxon>Embryophyta</taxon>
        <taxon>Tracheophyta</taxon>
        <taxon>Spermatophyta</taxon>
        <taxon>Magnoliopsida</taxon>
        <taxon>eudicotyledons</taxon>
        <taxon>Gunneridae</taxon>
        <taxon>Pentapetalae</taxon>
        <taxon>asterids</taxon>
        <taxon>lamiids</taxon>
        <taxon>Lamiales</taxon>
        <taxon>Pedaliaceae</taxon>
        <taxon>Sesamum</taxon>
    </lineage>
</organism>
<gene>
    <name evidence="1" type="ORF">Sradi_3568700</name>
</gene>
<dbReference type="AlphaFoldDB" id="A0AAW2QFZ1"/>
<dbReference type="CDD" id="cd00303">
    <property type="entry name" value="retropepsin_like"/>
    <property type="match status" value="1"/>
</dbReference>
<dbReference type="EMBL" id="JACGWJ010000015">
    <property type="protein sequence ID" value="KAL0366786.1"/>
    <property type="molecule type" value="Genomic_DNA"/>
</dbReference>
<protein>
    <submittedName>
        <fullName evidence="1">Uncharacterized protein</fullName>
    </submittedName>
</protein>
<reference evidence="1" key="1">
    <citation type="submission" date="2020-06" db="EMBL/GenBank/DDBJ databases">
        <authorList>
            <person name="Li T."/>
            <person name="Hu X."/>
            <person name="Zhang T."/>
            <person name="Song X."/>
            <person name="Zhang H."/>
            <person name="Dai N."/>
            <person name="Sheng W."/>
            <person name="Hou X."/>
            <person name="Wei L."/>
        </authorList>
    </citation>
    <scope>NUCLEOTIDE SEQUENCE</scope>
    <source>
        <strain evidence="1">G02</strain>
        <tissue evidence="1">Leaf</tissue>
    </source>
</reference>
<evidence type="ECO:0000313" key="1">
    <source>
        <dbReference type="EMBL" id="KAL0366786.1"/>
    </source>
</evidence>
<name>A0AAW2QFZ1_SESRA</name>
<sequence>MSVEIEEEITFGRKDLSAGAGSQDDPMVIKLDIANFFVHKVLVDNGSSVDIIFQDVLRRMRLENTNLNSVQTPLVGFGGSEVTSLGTIDLLVSLGEEPRKRTAMGTHEEKAKMREKEEDEIIDVEGLKKLKVEQIEPIEEHKVTELIPGEPSETTRVGSRMNEALEAMTIEFLKKNAYMFAWTLRTLRVSIQK</sequence>